<evidence type="ECO:0000313" key="2">
    <source>
        <dbReference type="Proteomes" id="UP001280121"/>
    </source>
</evidence>
<accession>A0AAD9XFK8</accession>
<organism evidence="1 2">
    <name type="scientific">Dipteronia dyeriana</name>
    <dbReference type="NCBI Taxonomy" id="168575"/>
    <lineage>
        <taxon>Eukaryota</taxon>
        <taxon>Viridiplantae</taxon>
        <taxon>Streptophyta</taxon>
        <taxon>Embryophyta</taxon>
        <taxon>Tracheophyta</taxon>
        <taxon>Spermatophyta</taxon>
        <taxon>Magnoliopsida</taxon>
        <taxon>eudicotyledons</taxon>
        <taxon>Gunneridae</taxon>
        <taxon>Pentapetalae</taxon>
        <taxon>rosids</taxon>
        <taxon>malvids</taxon>
        <taxon>Sapindales</taxon>
        <taxon>Sapindaceae</taxon>
        <taxon>Hippocastanoideae</taxon>
        <taxon>Acereae</taxon>
        <taxon>Dipteronia</taxon>
    </lineage>
</organism>
<dbReference type="EMBL" id="JANJYI010000002">
    <property type="protein sequence ID" value="KAK2658529.1"/>
    <property type="molecule type" value="Genomic_DNA"/>
</dbReference>
<comment type="caution">
    <text evidence="1">The sequence shown here is derived from an EMBL/GenBank/DDBJ whole genome shotgun (WGS) entry which is preliminary data.</text>
</comment>
<evidence type="ECO:0000313" key="1">
    <source>
        <dbReference type="EMBL" id="KAK2658529.1"/>
    </source>
</evidence>
<dbReference type="Proteomes" id="UP001280121">
    <property type="component" value="Unassembled WGS sequence"/>
</dbReference>
<evidence type="ECO:0008006" key="3">
    <source>
        <dbReference type="Google" id="ProtNLM"/>
    </source>
</evidence>
<reference evidence="1" key="1">
    <citation type="journal article" date="2023" name="Plant J.">
        <title>Genome sequences and population genomics provide insights into the demographic history, inbreeding, and mutation load of two 'living fossil' tree species of Dipteronia.</title>
        <authorList>
            <person name="Feng Y."/>
            <person name="Comes H.P."/>
            <person name="Chen J."/>
            <person name="Zhu S."/>
            <person name="Lu R."/>
            <person name="Zhang X."/>
            <person name="Li P."/>
            <person name="Qiu J."/>
            <person name="Olsen K.M."/>
            <person name="Qiu Y."/>
        </authorList>
    </citation>
    <scope>NUCLEOTIDE SEQUENCE</scope>
    <source>
        <strain evidence="1">KIB01</strain>
    </source>
</reference>
<name>A0AAD9XFK8_9ROSI</name>
<protein>
    <recommendedName>
        <fullName evidence="3">Reverse transcriptase domain-containing protein</fullName>
    </recommendedName>
</protein>
<proteinExistence type="predicted"/>
<keyword evidence="2" id="KW-1185">Reference proteome</keyword>
<gene>
    <name evidence="1" type="ORF">Ddye_005062</name>
</gene>
<sequence length="108" mass="12243">MGGFEDSHLFFVDDLILFGQATRTQAEVMRDYLESFCDICGQQISFPKSTLFYSKNMKDIEACVFAKVCGSPLTKDLGNYLGVSLIHYRINNKTYRGLVEKTQIRLAA</sequence>
<dbReference type="AlphaFoldDB" id="A0AAD9XFK8"/>